<reference evidence="1" key="2">
    <citation type="submission" date="2017-10" db="EMBL/GenBank/DDBJ databases">
        <title>Ladona fulva Genome sequencing and assembly.</title>
        <authorList>
            <person name="Murali S."/>
            <person name="Richards S."/>
            <person name="Bandaranaike D."/>
            <person name="Bellair M."/>
            <person name="Blankenburg K."/>
            <person name="Chao H."/>
            <person name="Dinh H."/>
            <person name="Doddapaneni H."/>
            <person name="Dugan-Rocha S."/>
            <person name="Elkadiri S."/>
            <person name="Gnanaolivu R."/>
            <person name="Hernandez B."/>
            <person name="Skinner E."/>
            <person name="Javaid M."/>
            <person name="Lee S."/>
            <person name="Li M."/>
            <person name="Ming W."/>
            <person name="Munidasa M."/>
            <person name="Muniz J."/>
            <person name="Nguyen L."/>
            <person name="Hughes D."/>
            <person name="Osuji N."/>
            <person name="Pu L.-L."/>
            <person name="Puazo M."/>
            <person name="Qu C."/>
            <person name="Quiroz J."/>
            <person name="Raj R."/>
            <person name="Weissenberger G."/>
            <person name="Xin Y."/>
            <person name="Zou X."/>
            <person name="Han Y."/>
            <person name="Worley K."/>
            <person name="Muzny D."/>
            <person name="Gibbs R."/>
        </authorList>
    </citation>
    <scope>NUCLEOTIDE SEQUENCE</scope>
    <source>
        <strain evidence="1">Sampled in the wild</strain>
    </source>
</reference>
<accession>A0A8K0KC27</accession>
<dbReference type="OrthoDB" id="6354602at2759"/>
<protein>
    <recommendedName>
        <fullName evidence="3">Ig-like domain-containing protein</fullName>
    </recommendedName>
</protein>
<dbReference type="Gene3D" id="2.60.40.10">
    <property type="entry name" value="Immunoglobulins"/>
    <property type="match status" value="1"/>
</dbReference>
<organism evidence="1 2">
    <name type="scientific">Ladona fulva</name>
    <name type="common">Scarce chaser dragonfly</name>
    <name type="synonym">Libellula fulva</name>
    <dbReference type="NCBI Taxonomy" id="123851"/>
    <lineage>
        <taxon>Eukaryota</taxon>
        <taxon>Metazoa</taxon>
        <taxon>Ecdysozoa</taxon>
        <taxon>Arthropoda</taxon>
        <taxon>Hexapoda</taxon>
        <taxon>Insecta</taxon>
        <taxon>Pterygota</taxon>
        <taxon>Palaeoptera</taxon>
        <taxon>Odonata</taxon>
        <taxon>Epiprocta</taxon>
        <taxon>Anisoptera</taxon>
        <taxon>Libelluloidea</taxon>
        <taxon>Libellulidae</taxon>
        <taxon>Ladona</taxon>
    </lineage>
</organism>
<dbReference type="InterPro" id="IPR013783">
    <property type="entry name" value="Ig-like_fold"/>
</dbReference>
<dbReference type="EMBL" id="KZ308597">
    <property type="protein sequence ID" value="KAG8232150.1"/>
    <property type="molecule type" value="Genomic_DNA"/>
</dbReference>
<dbReference type="InterPro" id="IPR036179">
    <property type="entry name" value="Ig-like_dom_sf"/>
</dbReference>
<evidence type="ECO:0000313" key="1">
    <source>
        <dbReference type="EMBL" id="KAG8232150.1"/>
    </source>
</evidence>
<dbReference type="CDD" id="cd00096">
    <property type="entry name" value="Ig"/>
    <property type="match status" value="1"/>
</dbReference>
<dbReference type="AlphaFoldDB" id="A0A8K0KC27"/>
<dbReference type="SUPFAM" id="SSF48726">
    <property type="entry name" value="Immunoglobulin"/>
    <property type="match status" value="1"/>
</dbReference>
<proteinExistence type="predicted"/>
<name>A0A8K0KC27_LADFU</name>
<dbReference type="Proteomes" id="UP000792457">
    <property type="component" value="Unassembled WGS sequence"/>
</dbReference>
<sequence>MLSRNLSRIVLFDNEKMRVIKMIYHDYSVKTDLMEEGANSTLSVARADKADSGNYTCSITPTEFSTVAVHVLNGKPISTT</sequence>
<reference evidence="1" key="1">
    <citation type="submission" date="2013-04" db="EMBL/GenBank/DDBJ databases">
        <authorList>
            <person name="Qu J."/>
            <person name="Murali S.C."/>
            <person name="Bandaranaike D."/>
            <person name="Bellair M."/>
            <person name="Blankenburg K."/>
            <person name="Chao H."/>
            <person name="Dinh H."/>
            <person name="Doddapaneni H."/>
            <person name="Downs B."/>
            <person name="Dugan-Rocha S."/>
            <person name="Elkadiri S."/>
            <person name="Gnanaolivu R.D."/>
            <person name="Hernandez B."/>
            <person name="Javaid M."/>
            <person name="Jayaseelan J.C."/>
            <person name="Lee S."/>
            <person name="Li M."/>
            <person name="Ming W."/>
            <person name="Munidasa M."/>
            <person name="Muniz J."/>
            <person name="Nguyen L."/>
            <person name="Ongeri F."/>
            <person name="Osuji N."/>
            <person name="Pu L.-L."/>
            <person name="Puazo M."/>
            <person name="Qu C."/>
            <person name="Quiroz J."/>
            <person name="Raj R."/>
            <person name="Weissenberger G."/>
            <person name="Xin Y."/>
            <person name="Zou X."/>
            <person name="Han Y."/>
            <person name="Richards S."/>
            <person name="Worley K."/>
            <person name="Muzny D."/>
            <person name="Gibbs R."/>
        </authorList>
    </citation>
    <scope>NUCLEOTIDE SEQUENCE</scope>
    <source>
        <strain evidence="1">Sampled in the wild</strain>
    </source>
</reference>
<keyword evidence="2" id="KW-1185">Reference proteome</keyword>
<evidence type="ECO:0000313" key="2">
    <source>
        <dbReference type="Proteomes" id="UP000792457"/>
    </source>
</evidence>
<gene>
    <name evidence="1" type="ORF">J437_LFUL010967</name>
</gene>
<comment type="caution">
    <text evidence="1">The sequence shown here is derived from an EMBL/GenBank/DDBJ whole genome shotgun (WGS) entry which is preliminary data.</text>
</comment>
<evidence type="ECO:0008006" key="3">
    <source>
        <dbReference type="Google" id="ProtNLM"/>
    </source>
</evidence>